<evidence type="ECO:0000259" key="18">
    <source>
        <dbReference type="PROSITE" id="PS51068"/>
    </source>
</evidence>
<comment type="cofactor">
    <cofactor evidence="2">
        <name>Zn(2+)</name>
        <dbReference type="ChEBI" id="CHEBI:29105"/>
    </cofactor>
</comment>
<keyword evidence="13" id="KW-0511">Multifunctional enzyme</keyword>
<comment type="subunit">
    <text evidence="4">Monomer.</text>
</comment>
<comment type="catalytic activity">
    <reaction evidence="1">
        <text>Hydrolysis of DNA containing ring-opened 7-methylguanine residues, releasing 2,6-diamino-4-hydroxy-5-(N-methyl)formamidopyrimidine.</text>
        <dbReference type="EC" id="3.2.2.23"/>
    </reaction>
</comment>
<gene>
    <name evidence="19" type="ORF">COS21_03275</name>
</gene>
<dbReference type="GO" id="GO:0008270">
    <property type="term" value="F:zinc ion binding"/>
    <property type="evidence" value="ECO:0007669"/>
    <property type="project" value="UniProtKB-KW"/>
</dbReference>
<dbReference type="FunFam" id="1.10.8.50:FF:000003">
    <property type="entry name" value="Formamidopyrimidine-DNA glycosylase"/>
    <property type="match status" value="1"/>
</dbReference>
<evidence type="ECO:0000259" key="17">
    <source>
        <dbReference type="PROSITE" id="PS51066"/>
    </source>
</evidence>
<dbReference type="PROSITE" id="PS51068">
    <property type="entry name" value="FPG_CAT"/>
    <property type="match status" value="1"/>
</dbReference>
<dbReference type="PROSITE" id="PS01242">
    <property type="entry name" value="ZF_FPG_1"/>
    <property type="match status" value="1"/>
</dbReference>
<dbReference type="SMART" id="SM00898">
    <property type="entry name" value="Fapy_DNA_glyco"/>
    <property type="match status" value="1"/>
</dbReference>
<evidence type="ECO:0000256" key="8">
    <source>
        <dbReference type="ARBA" id="ARBA00022801"/>
    </source>
</evidence>
<evidence type="ECO:0000256" key="14">
    <source>
        <dbReference type="ARBA" id="ARBA00023295"/>
    </source>
</evidence>
<feature type="domain" description="FPG-type" evidence="17">
    <location>
        <begin position="230"/>
        <end position="264"/>
    </location>
</feature>
<sequence>MPELPEVETICRQLKKVLAGQKIKGLQGCSLQVGGKRILGVRRKAKMIIIELSGGKSLLIHLKMTGQLVYDENVKLKTKNEKQKYTRAIFELERGRLLFNDLRKFGWIKIMQNEKLKAQNEKLPPDVVDKEFTLEYLEKILKSSGQAVKIVLMDQAKMGGIGNIYANEILFCAGIDPRRPANTCGLQVRNLQGCIKKVINRGIKYGGSTASDENYVNARGEPGKFQEHFLVYEQEGKKCSRCKGKLIKVKLGGRGTYYCPKCQQ</sequence>
<keyword evidence="14" id="KW-0326">Glycosidase</keyword>
<evidence type="ECO:0000313" key="20">
    <source>
        <dbReference type="Proteomes" id="UP000229030"/>
    </source>
</evidence>
<dbReference type="EMBL" id="PETV01000087">
    <property type="protein sequence ID" value="PIV46819.1"/>
    <property type="molecule type" value="Genomic_DNA"/>
</dbReference>
<evidence type="ECO:0000256" key="2">
    <source>
        <dbReference type="ARBA" id="ARBA00001947"/>
    </source>
</evidence>
<organism evidence="19 20">
    <name type="scientific">bacterium (Candidatus Gribaldobacteria) CG02_land_8_20_14_3_00_41_15</name>
    <dbReference type="NCBI Taxonomy" id="2014270"/>
    <lineage>
        <taxon>Bacteria</taxon>
        <taxon>Candidatus Gribaldobacteria</taxon>
    </lineage>
</organism>
<dbReference type="GO" id="GO:0006284">
    <property type="term" value="P:base-excision repair"/>
    <property type="evidence" value="ECO:0007669"/>
    <property type="project" value="InterPro"/>
</dbReference>
<dbReference type="Pfam" id="PF01149">
    <property type="entry name" value="Fapy_DNA_glyco"/>
    <property type="match status" value="1"/>
</dbReference>
<comment type="similarity">
    <text evidence="3">Belongs to the FPG family.</text>
</comment>
<evidence type="ECO:0000256" key="15">
    <source>
        <dbReference type="ARBA" id="ARBA00044632"/>
    </source>
</evidence>
<evidence type="ECO:0000256" key="3">
    <source>
        <dbReference type="ARBA" id="ARBA00009409"/>
    </source>
</evidence>
<dbReference type="Pfam" id="PF06827">
    <property type="entry name" value="zf-FPG_IleRS"/>
    <property type="match status" value="1"/>
</dbReference>
<evidence type="ECO:0000256" key="7">
    <source>
        <dbReference type="ARBA" id="ARBA00022771"/>
    </source>
</evidence>
<dbReference type="NCBIfam" id="TIGR00577">
    <property type="entry name" value="fpg"/>
    <property type="match status" value="1"/>
</dbReference>
<dbReference type="InterPro" id="IPR020629">
    <property type="entry name" value="FPG_Glyclase"/>
</dbReference>
<evidence type="ECO:0008006" key="21">
    <source>
        <dbReference type="Google" id="ProtNLM"/>
    </source>
</evidence>
<dbReference type="Gene3D" id="1.10.8.50">
    <property type="match status" value="1"/>
</dbReference>
<feature type="domain" description="Formamidopyrimidine-DNA glycosylase catalytic" evidence="18">
    <location>
        <begin position="2"/>
        <end position="106"/>
    </location>
</feature>
<keyword evidence="8" id="KW-0378">Hydrolase</keyword>
<evidence type="ECO:0000256" key="6">
    <source>
        <dbReference type="ARBA" id="ARBA00022763"/>
    </source>
</evidence>
<dbReference type="GO" id="GO:0034039">
    <property type="term" value="F:8-oxo-7,8-dihydroguanine DNA N-glycosylase activity"/>
    <property type="evidence" value="ECO:0007669"/>
    <property type="project" value="TreeGrafter"/>
</dbReference>
<evidence type="ECO:0000256" key="10">
    <source>
        <dbReference type="ARBA" id="ARBA00023125"/>
    </source>
</evidence>
<protein>
    <recommendedName>
        <fullName evidence="21">DNA-formamidopyrimidine glycosylase</fullName>
    </recommendedName>
</protein>
<dbReference type="NCBIfam" id="NF002211">
    <property type="entry name" value="PRK01103.1"/>
    <property type="match status" value="1"/>
</dbReference>
<dbReference type="InterPro" id="IPR000214">
    <property type="entry name" value="Znf_DNA_glyclase/AP_lyase"/>
</dbReference>
<dbReference type="InterPro" id="IPR015887">
    <property type="entry name" value="DNA_glyclase_Znf_dom_DNA_BS"/>
</dbReference>
<dbReference type="CDD" id="cd08966">
    <property type="entry name" value="EcFpg-like_N"/>
    <property type="match status" value="1"/>
</dbReference>
<keyword evidence="12" id="KW-0456">Lyase</keyword>
<dbReference type="SUPFAM" id="SSF57716">
    <property type="entry name" value="Glucocorticoid receptor-like (DNA-binding domain)"/>
    <property type="match status" value="1"/>
</dbReference>
<keyword evidence="6" id="KW-0227">DNA damage</keyword>
<dbReference type="GO" id="GO:0003684">
    <property type="term" value="F:damaged DNA binding"/>
    <property type="evidence" value="ECO:0007669"/>
    <property type="project" value="InterPro"/>
</dbReference>
<keyword evidence="11" id="KW-0234">DNA repair</keyword>
<dbReference type="PANTHER" id="PTHR22993">
    <property type="entry name" value="FORMAMIDOPYRIMIDINE-DNA GLYCOSYLASE"/>
    <property type="match status" value="1"/>
</dbReference>
<keyword evidence="9" id="KW-0862">Zinc</keyword>
<evidence type="ECO:0000256" key="11">
    <source>
        <dbReference type="ARBA" id="ARBA00023204"/>
    </source>
</evidence>
<dbReference type="PANTHER" id="PTHR22993:SF9">
    <property type="entry name" value="FORMAMIDOPYRIMIDINE-DNA GLYCOSYLASE"/>
    <property type="match status" value="1"/>
</dbReference>
<comment type="catalytic activity">
    <reaction evidence="15">
        <text>2'-deoxyribonucleotide-(2'-deoxyribose 5'-phosphate)-2'-deoxyribonucleotide-DNA = a 3'-end 2'-deoxyribonucleotide-(2,3-dehydro-2,3-deoxyribose 5'-phosphate)-DNA + a 5'-end 5'-phospho-2'-deoxyribonucleoside-DNA + H(+)</text>
        <dbReference type="Rhea" id="RHEA:66592"/>
        <dbReference type="Rhea" id="RHEA-COMP:13180"/>
        <dbReference type="Rhea" id="RHEA-COMP:16897"/>
        <dbReference type="Rhea" id="RHEA-COMP:17067"/>
        <dbReference type="ChEBI" id="CHEBI:15378"/>
        <dbReference type="ChEBI" id="CHEBI:136412"/>
        <dbReference type="ChEBI" id="CHEBI:157695"/>
        <dbReference type="ChEBI" id="CHEBI:167181"/>
        <dbReference type="EC" id="4.2.99.18"/>
    </reaction>
</comment>
<dbReference type="SUPFAM" id="SSF46946">
    <property type="entry name" value="S13-like H2TH domain"/>
    <property type="match status" value="1"/>
</dbReference>
<accession>A0A2M7DD76</accession>
<evidence type="ECO:0000256" key="4">
    <source>
        <dbReference type="ARBA" id="ARBA00011245"/>
    </source>
</evidence>
<dbReference type="InterPro" id="IPR010979">
    <property type="entry name" value="Ribosomal_uS13-like_H2TH"/>
</dbReference>
<evidence type="ECO:0000313" key="19">
    <source>
        <dbReference type="EMBL" id="PIV46819.1"/>
    </source>
</evidence>
<evidence type="ECO:0000256" key="1">
    <source>
        <dbReference type="ARBA" id="ARBA00001668"/>
    </source>
</evidence>
<dbReference type="Gene3D" id="3.20.190.10">
    <property type="entry name" value="MutM-like, N-terminal"/>
    <property type="match status" value="1"/>
</dbReference>
<keyword evidence="7 16" id="KW-0863">Zinc-finger</keyword>
<dbReference type="InterPro" id="IPR035937">
    <property type="entry name" value="FPG_N"/>
</dbReference>
<reference evidence="20" key="1">
    <citation type="submission" date="2017-09" db="EMBL/GenBank/DDBJ databases">
        <title>Depth-based differentiation of microbial function through sediment-hosted aquifers and enrichment of novel symbionts in the deep terrestrial subsurface.</title>
        <authorList>
            <person name="Probst A.J."/>
            <person name="Ladd B."/>
            <person name="Jarett J.K."/>
            <person name="Geller-Mcgrath D.E."/>
            <person name="Sieber C.M.K."/>
            <person name="Emerson J.B."/>
            <person name="Anantharaman K."/>
            <person name="Thomas B.C."/>
            <person name="Malmstrom R."/>
            <person name="Stieglmeier M."/>
            <person name="Klingl A."/>
            <person name="Woyke T."/>
            <person name="Ryan C.M."/>
            <person name="Banfield J.F."/>
        </authorList>
    </citation>
    <scope>NUCLEOTIDE SEQUENCE [LARGE SCALE GENOMIC DNA]</scope>
</reference>
<keyword evidence="10" id="KW-0238">DNA-binding</keyword>
<comment type="caution">
    <text evidence="19">The sequence shown here is derived from an EMBL/GenBank/DDBJ whole genome shotgun (WGS) entry which is preliminary data.</text>
</comment>
<proteinExistence type="inferred from homology"/>
<evidence type="ECO:0000256" key="13">
    <source>
        <dbReference type="ARBA" id="ARBA00023268"/>
    </source>
</evidence>
<dbReference type="InterPro" id="IPR010663">
    <property type="entry name" value="Znf_FPG/IleRS"/>
</dbReference>
<dbReference type="PROSITE" id="PS51066">
    <property type="entry name" value="ZF_FPG_2"/>
    <property type="match status" value="1"/>
</dbReference>
<dbReference type="Proteomes" id="UP000229030">
    <property type="component" value="Unassembled WGS sequence"/>
</dbReference>
<dbReference type="InterPro" id="IPR015886">
    <property type="entry name" value="H2TH_FPG"/>
</dbReference>
<dbReference type="InterPro" id="IPR012319">
    <property type="entry name" value="FPG_cat"/>
</dbReference>
<evidence type="ECO:0000256" key="5">
    <source>
        <dbReference type="ARBA" id="ARBA00022723"/>
    </source>
</evidence>
<keyword evidence="5" id="KW-0479">Metal-binding</keyword>
<evidence type="ECO:0000256" key="9">
    <source>
        <dbReference type="ARBA" id="ARBA00022833"/>
    </source>
</evidence>
<dbReference type="GO" id="GO:0140078">
    <property type="term" value="F:class I DNA-(apurinic or apyrimidinic site) endonuclease activity"/>
    <property type="evidence" value="ECO:0007669"/>
    <property type="project" value="UniProtKB-EC"/>
</dbReference>
<evidence type="ECO:0000256" key="12">
    <source>
        <dbReference type="ARBA" id="ARBA00023239"/>
    </source>
</evidence>
<dbReference type="SMART" id="SM01232">
    <property type="entry name" value="H2TH"/>
    <property type="match status" value="1"/>
</dbReference>
<dbReference type="Pfam" id="PF06831">
    <property type="entry name" value="H2TH"/>
    <property type="match status" value="1"/>
</dbReference>
<name>A0A2M7DD76_9BACT</name>
<dbReference type="AlphaFoldDB" id="A0A2M7DD76"/>
<dbReference type="SUPFAM" id="SSF81624">
    <property type="entry name" value="N-terminal domain of MutM-like DNA repair proteins"/>
    <property type="match status" value="1"/>
</dbReference>
<evidence type="ECO:0000256" key="16">
    <source>
        <dbReference type="PROSITE-ProRule" id="PRU00391"/>
    </source>
</evidence>